<evidence type="ECO:0000313" key="9">
    <source>
        <dbReference type="EMBL" id="AIA89643.1"/>
    </source>
</evidence>
<sequence length="65" mass="7289">MWLPWDTAAAADAFLDLVRPDLGLVMETEVWPNLMWASQRHAVPVVLVNARLNESRCEARCAGQP</sequence>
<comment type="function">
    <text evidence="7">Involved in lipopolysaccharide (LPS) biosynthesis. Catalyzes the transfer of 3-deoxy-D-manno-octulosonate (Kdo) residue(s) from CMP-Kdo to lipid IV(A), the tetraacyldisaccharide-1,4'-bisphosphate precursor of lipid A.</text>
</comment>
<dbReference type="PANTHER" id="PTHR42755">
    <property type="entry name" value="3-DEOXY-MANNO-OCTULOSONATE CYTIDYLYLTRANSFERASE"/>
    <property type="match status" value="1"/>
</dbReference>
<keyword evidence="7" id="KW-0448">Lipopolysaccharide biosynthesis</keyword>
<proteinExistence type="inferred from homology"/>
<reference evidence="9" key="1">
    <citation type="journal article" date="2013" name="Environ. Microbiol.">
        <title>Seasonally variable intestinal metagenomes of the red palm weevil (Rhynchophorus ferrugineus).</title>
        <authorList>
            <person name="Jia S."/>
            <person name="Zhang X."/>
            <person name="Zhang G."/>
            <person name="Yin A."/>
            <person name="Zhang S."/>
            <person name="Li F."/>
            <person name="Wang L."/>
            <person name="Zhao D."/>
            <person name="Yun Q."/>
            <person name="Tala"/>
            <person name="Wang J."/>
            <person name="Sun G."/>
            <person name="Baabdullah M."/>
            <person name="Yu X."/>
            <person name="Hu S."/>
            <person name="Al-Mssallem I.S."/>
            <person name="Yu J."/>
        </authorList>
    </citation>
    <scope>NUCLEOTIDE SEQUENCE</scope>
</reference>
<comment type="pathway">
    <text evidence="1 7">Bacterial outer membrane biogenesis; LPS core biosynthesis.</text>
</comment>
<dbReference type="Pfam" id="PF04413">
    <property type="entry name" value="Glycos_transf_N"/>
    <property type="match status" value="1"/>
</dbReference>
<dbReference type="InterPro" id="IPR038107">
    <property type="entry name" value="Glycos_transf_N_sf"/>
</dbReference>
<dbReference type="Gene3D" id="3.40.50.11720">
    <property type="entry name" value="3-Deoxy-D-manno-octulosonic-acid transferase, N-terminal domain"/>
    <property type="match status" value="1"/>
</dbReference>
<comment type="similarity">
    <text evidence="7">Belongs to the glycosyltransferase group 1 family.</text>
</comment>
<evidence type="ECO:0000256" key="1">
    <source>
        <dbReference type="ARBA" id="ARBA00004713"/>
    </source>
</evidence>
<organism evidence="9">
    <name type="scientific">uncultured Diaphorobacter sp</name>
    <dbReference type="NCBI Taxonomy" id="310579"/>
    <lineage>
        <taxon>Bacteria</taxon>
        <taxon>Pseudomonadati</taxon>
        <taxon>Pseudomonadota</taxon>
        <taxon>Betaproteobacteria</taxon>
        <taxon>Burkholderiales</taxon>
        <taxon>Comamonadaceae</taxon>
        <taxon>Diaphorobacter</taxon>
        <taxon>environmental samples</taxon>
    </lineage>
</organism>
<name>A0A060BYY6_9BURK</name>
<dbReference type="EC" id="2.4.99.12" evidence="2 7"/>
<comment type="subcellular location">
    <subcellularLocation>
        <location evidence="7">Cell membrane</location>
    </subcellularLocation>
</comment>
<evidence type="ECO:0000259" key="8">
    <source>
        <dbReference type="Pfam" id="PF04413"/>
    </source>
</evidence>
<protein>
    <recommendedName>
        <fullName evidence="3 7">3-deoxy-D-manno-octulosonic acid transferase</fullName>
        <shortName evidence="7">Kdo transferase</shortName>
        <ecNumber evidence="2 7">2.4.99.12</ecNumber>
    </recommendedName>
    <alternativeName>
        <fullName evidence="5 7">Lipid IV(A) 3-deoxy-D-manno-octulosonic acid transferase</fullName>
    </alternativeName>
</protein>
<evidence type="ECO:0000256" key="3">
    <source>
        <dbReference type="ARBA" id="ARBA00019077"/>
    </source>
</evidence>
<dbReference type="GO" id="GO:0043842">
    <property type="term" value="F:Kdo transferase activity"/>
    <property type="evidence" value="ECO:0007669"/>
    <property type="project" value="UniProtKB-EC"/>
</dbReference>
<evidence type="ECO:0000256" key="6">
    <source>
        <dbReference type="ARBA" id="ARBA00049183"/>
    </source>
</evidence>
<dbReference type="GO" id="GO:0005886">
    <property type="term" value="C:plasma membrane"/>
    <property type="evidence" value="ECO:0007669"/>
    <property type="project" value="UniProtKB-SubCell"/>
</dbReference>
<dbReference type="EMBL" id="KF122347">
    <property type="protein sequence ID" value="AIA89643.1"/>
    <property type="molecule type" value="Genomic_DNA"/>
</dbReference>
<evidence type="ECO:0000256" key="2">
    <source>
        <dbReference type="ARBA" id="ARBA00012621"/>
    </source>
</evidence>
<dbReference type="GO" id="GO:0009245">
    <property type="term" value="P:lipid A biosynthetic process"/>
    <property type="evidence" value="ECO:0007669"/>
    <property type="project" value="TreeGrafter"/>
</dbReference>
<dbReference type="AlphaFoldDB" id="A0A060BYY6"/>
<evidence type="ECO:0000256" key="5">
    <source>
        <dbReference type="ARBA" id="ARBA00031445"/>
    </source>
</evidence>
<keyword evidence="7" id="KW-0472">Membrane</keyword>
<dbReference type="PANTHER" id="PTHR42755:SF1">
    <property type="entry name" value="3-DEOXY-D-MANNO-OCTULOSONIC ACID TRANSFERASE, MITOCHONDRIAL-RELATED"/>
    <property type="match status" value="1"/>
</dbReference>
<keyword evidence="7" id="KW-1003">Cell membrane</keyword>
<comment type="catalytic activity">
    <reaction evidence="6 7">
        <text>lipid IVA (E. coli) + CMP-3-deoxy-beta-D-manno-octulosonate = alpha-Kdo-(2-&gt;6)-lipid IVA (E. coli) + CMP + H(+)</text>
        <dbReference type="Rhea" id="RHEA:28066"/>
        <dbReference type="ChEBI" id="CHEBI:15378"/>
        <dbReference type="ChEBI" id="CHEBI:58603"/>
        <dbReference type="ChEBI" id="CHEBI:60364"/>
        <dbReference type="ChEBI" id="CHEBI:60377"/>
        <dbReference type="ChEBI" id="CHEBI:85987"/>
        <dbReference type="EC" id="2.4.99.12"/>
    </reaction>
</comment>
<keyword evidence="4 7" id="KW-0808">Transferase</keyword>
<dbReference type="InterPro" id="IPR007507">
    <property type="entry name" value="Glycos_transf_N"/>
</dbReference>
<evidence type="ECO:0000256" key="4">
    <source>
        <dbReference type="ARBA" id="ARBA00022679"/>
    </source>
</evidence>
<evidence type="ECO:0000256" key="7">
    <source>
        <dbReference type="RuleBase" id="RU365103"/>
    </source>
</evidence>
<feature type="domain" description="3-deoxy-D-manno-octulosonic-acid transferase N-terminal" evidence="8">
    <location>
        <begin position="2"/>
        <end position="57"/>
    </location>
</feature>
<dbReference type="GO" id="GO:0009244">
    <property type="term" value="P:lipopolysaccharide core region biosynthetic process"/>
    <property type="evidence" value="ECO:0007669"/>
    <property type="project" value="UniProtKB-UniRule"/>
</dbReference>
<accession>A0A060BYY6</accession>
<dbReference type="InterPro" id="IPR039901">
    <property type="entry name" value="Kdotransferase"/>
</dbReference>